<proteinExistence type="inferred from homology"/>
<evidence type="ECO:0000313" key="8">
    <source>
        <dbReference type="EMBL" id="TFY59999.1"/>
    </source>
</evidence>
<dbReference type="GO" id="GO:0006520">
    <property type="term" value="P:amino acid metabolic process"/>
    <property type="evidence" value="ECO:0007669"/>
    <property type="project" value="InterPro"/>
</dbReference>
<evidence type="ECO:0000313" key="9">
    <source>
        <dbReference type="Proteomes" id="UP000298390"/>
    </source>
</evidence>
<evidence type="ECO:0000256" key="3">
    <source>
        <dbReference type="ARBA" id="ARBA00022793"/>
    </source>
</evidence>
<dbReference type="PANTHER" id="PTHR11999">
    <property type="entry name" value="GROUP II PYRIDOXAL-5-PHOSPHATE DECARBOXYLASE"/>
    <property type="match status" value="1"/>
</dbReference>
<dbReference type="GO" id="GO:0030170">
    <property type="term" value="F:pyridoxal phosphate binding"/>
    <property type="evidence" value="ECO:0007669"/>
    <property type="project" value="InterPro"/>
</dbReference>
<keyword evidence="5 7" id="KW-0456">Lyase</keyword>
<comment type="cofactor">
    <cofactor evidence="1 6 7">
        <name>pyridoxal 5'-phosphate</name>
        <dbReference type="ChEBI" id="CHEBI:597326"/>
    </cofactor>
</comment>
<dbReference type="AlphaFoldDB" id="A0A4Y9YGF9"/>
<dbReference type="InterPro" id="IPR015421">
    <property type="entry name" value="PyrdxlP-dep_Trfase_major"/>
</dbReference>
<dbReference type="GO" id="GO:0019752">
    <property type="term" value="P:carboxylic acid metabolic process"/>
    <property type="evidence" value="ECO:0007669"/>
    <property type="project" value="InterPro"/>
</dbReference>
<keyword evidence="3" id="KW-0210">Decarboxylase</keyword>
<evidence type="ECO:0000256" key="4">
    <source>
        <dbReference type="ARBA" id="ARBA00022898"/>
    </source>
</evidence>
<accession>A0A4Y9YGF9</accession>
<dbReference type="InterPro" id="IPR010977">
    <property type="entry name" value="Aromatic_deC"/>
</dbReference>
<reference evidence="8 9" key="1">
    <citation type="submission" date="2019-01" db="EMBL/GenBank/DDBJ databases">
        <title>Genome sequencing of the rare red list fungi Fomitopsis rosea.</title>
        <authorList>
            <person name="Buettner E."/>
            <person name="Kellner H."/>
        </authorList>
    </citation>
    <scope>NUCLEOTIDE SEQUENCE [LARGE SCALE GENOMIC DNA]</scope>
    <source>
        <strain evidence="8 9">DSM 105464</strain>
    </source>
</reference>
<dbReference type="EMBL" id="SEKV01000276">
    <property type="protein sequence ID" value="TFY59999.1"/>
    <property type="molecule type" value="Genomic_DNA"/>
</dbReference>
<evidence type="ECO:0008006" key="10">
    <source>
        <dbReference type="Google" id="ProtNLM"/>
    </source>
</evidence>
<dbReference type="InterPro" id="IPR021115">
    <property type="entry name" value="Pyridoxal-P_BS"/>
</dbReference>
<dbReference type="Gene3D" id="3.40.640.10">
    <property type="entry name" value="Type I PLP-dependent aspartate aminotransferase-like (Major domain)"/>
    <property type="match status" value="1"/>
</dbReference>
<dbReference type="SUPFAM" id="SSF53383">
    <property type="entry name" value="PLP-dependent transferases"/>
    <property type="match status" value="1"/>
</dbReference>
<evidence type="ECO:0000256" key="2">
    <source>
        <dbReference type="ARBA" id="ARBA00009533"/>
    </source>
</evidence>
<dbReference type="PANTHER" id="PTHR11999:SF70">
    <property type="entry name" value="MIP05841P"/>
    <property type="match status" value="1"/>
</dbReference>
<dbReference type="Proteomes" id="UP000298390">
    <property type="component" value="Unassembled WGS sequence"/>
</dbReference>
<dbReference type="Gene3D" id="1.20.1340.10">
    <property type="entry name" value="dopa decarboxylase, N-terminal domain"/>
    <property type="match status" value="1"/>
</dbReference>
<dbReference type="InterPro" id="IPR002129">
    <property type="entry name" value="PyrdxlP-dep_de-COase"/>
</dbReference>
<dbReference type="PROSITE" id="PS00392">
    <property type="entry name" value="DDC_GAD_HDC_YDC"/>
    <property type="match status" value="1"/>
</dbReference>
<dbReference type="PRINTS" id="PR00800">
    <property type="entry name" value="YHDCRBOXLASE"/>
</dbReference>
<name>A0A4Y9YGF9_9APHY</name>
<evidence type="ECO:0000256" key="5">
    <source>
        <dbReference type="ARBA" id="ARBA00023239"/>
    </source>
</evidence>
<evidence type="ECO:0000256" key="1">
    <source>
        <dbReference type="ARBA" id="ARBA00001933"/>
    </source>
</evidence>
<gene>
    <name evidence="8" type="ORF">EVJ58_g5422</name>
</gene>
<sequence>MDVEAFRKAGYQAIDRICDFYYSLQERPVVPPVQPGYLLKQLPGKHEDAPPEEGEDWNVIADDYQKLILPGLTFWQHPNFYAYFPTACTFEGMLGDLYSTSTPNPGFNWTSSPACTELEMAMMDWCARLFGLADHFLNSSGTGGGVIQTTSSDSALVVTVAARSQYTRRHPDAKLEDLVLYVTSQTHSLGVKASLVLGLQCRILDVKPEDEYALRGETLRAALEEDVARGKRPFFLIGTVGTTSSGAIDHLEEIGEVLKDYPDVWLHVDAAWAGVTLACPEYRDVSRLKDINTYATSVGTNLHKWGLVNFDAALLWVRSRTDLTDALDVTPEFLRTKQSEAGAVIDYRNWHLGLGRRFRSLKVWFVLRSYGVKGFQAYIRRCIELNEYFASLVKTSPSLALVTQPSFALTVFRVVAEVTRGEGKVHRHRTDDAANPLGLLNAISMTFAKEAAARGDAPPYLVVLSSSPSMQTAESTSVVLVFGADEAKVKEVGDMLKTKLNAKGGGKGRWSGKFTGVWREKESKVVDEALASLIGGVSV</sequence>
<feature type="modified residue" description="N6-(pyridoxal phosphate)lysine" evidence="6">
    <location>
        <position position="304"/>
    </location>
</feature>
<evidence type="ECO:0000256" key="6">
    <source>
        <dbReference type="PIRSR" id="PIRSR602129-50"/>
    </source>
</evidence>
<protein>
    <recommendedName>
        <fullName evidence="10">Aromatic-L-amino-acid decarboxylase</fullName>
    </recommendedName>
</protein>
<comment type="caution">
    <text evidence="8">The sequence shown here is derived from an EMBL/GenBank/DDBJ whole genome shotgun (WGS) entry which is preliminary data.</text>
</comment>
<dbReference type="STRING" id="34475.A0A4Y9YGF9"/>
<comment type="similarity">
    <text evidence="2 7">Belongs to the group II decarboxylase family.</text>
</comment>
<dbReference type="Pfam" id="PF00282">
    <property type="entry name" value="Pyridoxal_deC"/>
    <property type="match status" value="1"/>
</dbReference>
<dbReference type="GO" id="GO:0005737">
    <property type="term" value="C:cytoplasm"/>
    <property type="evidence" value="ECO:0007669"/>
    <property type="project" value="TreeGrafter"/>
</dbReference>
<evidence type="ECO:0000256" key="7">
    <source>
        <dbReference type="RuleBase" id="RU000382"/>
    </source>
</evidence>
<organism evidence="8 9">
    <name type="scientific">Rhodofomes roseus</name>
    <dbReference type="NCBI Taxonomy" id="34475"/>
    <lineage>
        <taxon>Eukaryota</taxon>
        <taxon>Fungi</taxon>
        <taxon>Dikarya</taxon>
        <taxon>Basidiomycota</taxon>
        <taxon>Agaricomycotina</taxon>
        <taxon>Agaricomycetes</taxon>
        <taxon>Polyporales</taxon>
        <taxon>Rhodofomes</taxon>
    </lineage>
</organism>
<keyword evidence="4 6" id="KW-0663">Pyridoxal phosphate</keyword>
<dbReference type="InterPro" id="IPR015424">
    <property type="entry name" value="PyrdxlP-dep_Trfase"/>
</dbReference>
<dbReference type="GO" id="GO:0016831">
    <property type="term" value="F:carboxy-lyase activity"/>
    <property type="evidence" value="ECO:0007669"/>
    <property type="project" value="UniProtKB-KW"/>
</dbReference>